<dbReference type="PANTHER" id="PTHR47963">
    <property type="entry name" value="DEAD-BOX ATP-DEPENDENT RNA HELICASE 47, MITOCHONDRIAL"/>
    <property type="match status" value="1"/>
</dbReference>
<dbReference type="PROSITE" id="PS51192">
    <property type="entry name" value="HELICASE_ATP_BIND_1"/>
    <property type="match status" value="1"/>
</dbReference>
<dbReference type="InterPro" id="IPR000629">
    <property type="entry name" value="RNA-helicase_DEAD-box_CS"/>
</dbReference>
<dbReference type="GO" id="GO:0005524">
    <property type="term" value="F:ATP binding"/>
    <property type="evidence" value="ECO:0007669"/>
    <property type="project" value="UniProtKB-KW"/>
</dbReference>
<dbReference type="RefSeq" id="WP_075072146.1">
    <property type="nucleotide sequence ID" value="NZ_DF967972.1"/>
</dbReference>
<evidence type="ECO:0000313" key="10">
    <source>
        <dbReference type="EMBL" id="GAP12746.1"/>
    </source>
</evidence>
<dbReference type="InterPro" id="IPR050547">
    <property type="entry name" value="DEAD_box_RNA_helicases"/>
</dbReference>
<keyword evidence="4 6" id="KW-0347">Helicase</keyword>
<protein>
    <recommendedName>
        <fullName evidence="1">RNA helicase</fullName>
        <ecNumber evidence="1">3.6.4.13</ecNumber>
    </recommendedName>
</protein>
<dbReference type="CDD" id="cd00268">
    <property type="entry name" value="DEADc"/>
    <property type="match status" value="1"/>
</dbReference>
<name>A0A0S7BH03_9CHLR</name>
<dbReference type="PANTHER" id="PTHR47963:SF8">
    <property type="entry name" value="ATP-DEPENDENT RNA HELICASE DEAD"/>
    <property type="match status" value="1"/>
</dbReference>
<keyword evidence="3 6" id="KW-0378">Hydrolase</keyword>
<dbReference type="AlphaFoldDB" id="A0A0S7BH03"/>
<evidence type="ECO:0000313" key="11">
    <source>
        <dbReference type="Proteomes" id="UP000055060"/>
    </source>
</evidence>
<dbReference type="InterPro" id="IPR011545">
    <property type="entry name" value="DEAD/DEAH_box_helicase_dom"/>
</dbReference>
<organism evidence="10">
    <name type="scientific">Longilinea arvoryzae</name>
    <dbReference type="NCBI Taxonomy" id="360412"/>
    <lineage>
        <taxon>Bacteria</taxon>
        <taxon>Bacillati</taxon>
        <taxon>Chloroflexota</taxon>
        <taxon>Anaerolineae</taxon>
        <taxon>Anaerolineales</taxon>
        <taxon>Anaerolineaceae</taxon>
        <taxon>Longilinea</taxon>
    </lineage>
</organism>
<dbReference type="Gene3D" id="3.40.50.300">
    <property type="entry name" value="P-loop containing nucleotide triphosphate hydrolases"/>
    <property type="match status" value="2"/>
</dbReference>
<dbReference type="Pfam" id="PF00270">
    <property type="entry name" value="DEAD"/>
    <property type="match status" value="1"/>
</dbReference>
<keyword evidence="11" id="KW-1185">Reference proteome</keyword>
<feature type="compositionally biased region" description="Polar residues" evidence="7">
    <location>
        <begin position="1"/>
        <end position="16"/>
    </location>
</feature>
<keyword evidence="2 6" id="KW-0547">Nucleotide-binding</keyword>
<evidence type="ECO:0000256" key="6">
    <source>
        <dbReference type="RuleBase" id="RU000492"/>
    </source>
</evidence>
<evidence type="ECO:0000259" key="9">
    <source>
        <dbReference type="PROSITE" id="PS51194"/>
    </source>
</evidence>
<dbReference type="EC" id="3.6.4.13" evidence="1"/>
<sequence>MEENDYSTGNPPTSEPLNPAPQDVLPEARLADLPEKLRQGAALAGWSELLPVQAKAIPYLFSQRDMMIQSRTGSGKTGAYLLPMLELVNPLQNAAQVLILVPTRELALQVATEAELLGQTTGVRSIAVYGGVGYRAQLDAFKNGAQIVIGTPGRILDHLLRRSLSLRDLKYLIFDEADRMLSMGFYPDMRRVQSYLPDRPISTYMFSATFPPQVMRLTSQFLRDPGFINLSSDHIQVTETEHVYYNVPRMDKDRSLVRIIEVENPLSAIIFCNTKVRVEYVTTVLRRFGYDVDMLTSDLSQAAREAVLTRIRQGALRFLVATDVAARGIDLPELSHVIQYEPPEDPEAYIHRSGRTGRAGGSGTAITLVNVLERAELMRIAKRYSFTIEERPLPTDETVQQVVTERVITLLESRLRARDNLQAERMQRFIPLASSLAGNDEDGLLAMLLDDFYQETFYGPVVPPPSEDKPERRHDFRRSEARSGDESERRGGQSGHRGGGHKRRPR</sequence>
<evidence type="ECO:0000256" key="2">
    <source>
        <dbReference type="ARBA" id="ARBA00022741"/>
    </source>
</evidence>
<dbReference type="SMART" id="SM00490">
    <property type="entry name" value="HELICc"/>
    <property type="match status" value="1"/>
</dbReference>
<feature type="region of interest" description="Disordered" evidence="7">
    <location>
        <begin position="459"/>
        <end position="506"/>
    </location>
</feature>
<evidence type="ECO:0000256" key="3">
    <source>
        <dbReference type="ARBA" id="ARBA00022801"/>
    </source>
</evidence>
<feature type="compositionally biased region" description="Basic and acidic residues" evidence="7">
    <location>
        <begin position="466"/>
        <end position="491"/>
    </location>
</feature>
<dbReference type="PROSITE" id="PS51194">
    <property type="entry name" value="HELICASE_CTER"/>
    <property type="match status" value="1"/>
</dbReference>
<accession>A0A0S7BH03</accession>
<dbReference type="OrthoDB" id="9805696at2"/>
<evidence type="ECO:0000256" key="1">
    <source>
        <dbReference type="ARBA" id="ARBA00012552"/>
    </source>
</evidence>
<dbReference type="InterPro" id="IPR001650">
    <property type="entry name" value="Helicase_C-like"/>
</dbReference>
<feature type="domain" description="Helicase C-terminal" evidence="9">
    <location>
        <begin position="251"/>
        <end position="399"/>
    </location>
</feature>
<reference evidence="10" key="1">
    <citation type="submission" date="2015-07" db="EMBL/GenBank/DDBJ databases">
        <title>Draft Genome Sequences of Anaerolinea thermolimosa IMO-1, Bellilinea caldifistulae GOMI-1, Leptolinea tardivitalis YMTK-2, Levilinea saccharolytica KIBI-1,Longilinea arvoryzae KOME-1, Previously Described as Members of the Anaerolineaceae (Chloroflexi).</title>
        <authorList>
            <person name="Sekiguchi Y."/>
            <person name="Ohashi A."/>
            <person name="Matsuura N."/>
            <person name="Tourlousse M.D."/>
        </authorList>
    </citation>
    <scope>NUCLEOTIDE SEQUENCE [LARGE SCALE GENOMIC DNA]</scope>
    <source>
        <strain evidence="10">KOME-1</strain>
    </source>
</reference>
<dbReference type="GO" id="GO:0003723">
    <property type="term" value="F:RNA binding"/>
    <property type="evidence" value="ECO:0007669"/>
    <property type="project" value="TreeGrafter"/>
</dbReference>
<evidence type="ECO:0000256" key="7">
    <source>
        <dbReference type="SAM" id="MobiDB-lite"/>
    </source>
</evidence>
<dbReference type="InterPro" id="IPR014001">
    <property type="entry name" value="Helicase_ATP-bd"/>
</dbReference>
<keyword evidence="5 6" id="KW-0067">ATP-binding</keyword>
<evidence type="ECO:0000256" key="5">
    <source>
        <dbReference type="ARBA" id="ARBA00022840"/>
    </source>
</evidence>
<proteinExistence type="inferred from homology"/>
<dbReference type="PROSITE" id="PS00039">
    <property type="entry name" value="DEAD_ATP_HELICASE"/>
    <property type="match status" value="1"/>
</dbReference>
<dbReference type="GO" id="GO:0016787">
    <property type="term" value="F:hydrolase activity"/>
    <property type="evidence" value="ECO:0007669"/>
    <property type="project" value="UniProtKB-KW"/>
</dbReference>
<dbReference type="Pfam" id="PF00271">
    <property type="entry name" value="Helicase_C"/>
    <property type="match status" value="1"/>
</dbReference>
<dbReference type="SMART" id="SM00487">
    <property type="entry name" value="DEXDc"/>
    <property type="match status" value="1"/>
</dbReference>
<evidence type="ECO:0000256" key="4">
    <source>
        <dbReference type="ARBA" id="ARBA00022806"/>
    </source>
</evidence>
<feature type="domain" description="Helicase ATP-binding" evidence="8">
    <location>
        <begin position="57"/>
        <end position="228"/>
    </location>
</feature>
<dbReference type="InterPro" id="IPR027417">
    <property type="entry name" value="P-loop_NTPase"/>
</dbReference>
<dbReference type="EMBL" id="DF967972">
    <property type="protein sequence ID" value="GAP12746.1"/>
    <property type="molecule type" value="Genomic_DNA"/>
</dbReference>
<comment type="similarity">
    <text evidence="6">Belongs to the DEAD box helicase family.</text>
</comment>
<evidence type="ECO:0000259" key="8">
    <source>
        <dbReference type="PROSITE" id="PS51192"/>
    </source>
</evidence>
<dbReference type="InterPro" id="IPR044742">
    <property type="entry name" value="DEAD/DEAH_RhlB"/>
</dbReference>
<dbReference type="GO" id="GO:0003724">
    <property type="term" value="F:RNA helicase activity"/>
    <property type="evidence" value="ECO:0007669"/>
    <property type="project" value="UniProtKB-EC"/>
</dbReference>
<dbReference type="CDD" id="cd18787">
    <property type="entry name" value="SF2_C_DEAD"/>
    <property type="match status" value="1"/>
</dbReference>
<feature type="region of interest" description="Disordered" evidence="7">
    <location>
        <begin position="1"/>
        <end position="24"/>
    </location>
</feature>
<gene>
    <name evidence="10" type="ORF">LARV_00482</name>
</gene>
<dbReference type="SUPFAM" id="SSF52540">
    <property type="entry name" value="P-loop containing nucleoside triphosphate hydrolases"/>
    <property type="match status" value="1"/>
</dbReference>
<dbReference type="STRING" id="360412.LARV_00482"/>
<dbReference type="Proteomes" id="UP000055060">
    <property type="component" value="Unassembled WGS sequence"/>
</dbReference>